<dbReference type="Proteomes" id="UP000318080">
    <property type="component" value="Unassembled WGS sequence"/>
</dbReference>
<dbReference type="AlphaFoldDB" id="A0A540R8E0"/>
<feature type="domain" description="DUF4143" evidence="2">
    <location>
        <begin position="210"/>
        <end position="372"/>
    </location>
</feature>
<dbReference type="InterPro" id="IPR041682">
    <property type="entry name" value="AAA_14"/>
</dbReference>
<keyword evidence="3" id="KW-0067">ATP-binding</keyword>
<dbReference type="RefSeq" id="WP_141628678.1">
    <property type="nucleotide sequence ID" value="NZ_VHIR01000004.1"/>
</dbReference>
<dbReference type="PANTHER" id="PTHR43566:SF2">
    <property type="entry name" value="DUF4143 DOMAIN-CONTAINING PROTEIN"/>
    <property type="match status" value="1"/>
</dbReference>
<sequence>MTPQTPDKSQPYLTRYLDRELDELEGTPAIAINGAKGVGKTSTAVRRADIMYSLDRSTDFELMSAAMDTKLRENPVICLDEWQRLPELWDAVRHNVDEGVSNRYLFTGSASPAPGTDTHSGAGRILALTMRPLCLAEYEETTPTVLIDDLFAGNATIKGTSDWTIEDYAEALCATGLPGVKDLPARQRRATISRYIDYAVTHDVVDQGMRVQRPDMLRAWWAAYAAATATTTNYTKILNAATPGKADKVAKGTSLNYRTILTQLQLIEPVPAWSPNYSPFTRLTGTPKHHVFDPGIAAALLRLTPDMLLSQAPGGFEAFGQLFESLVTLTVRVAGQAAEASAFHLRTQGGKQEVNLILERYDGKVIAFEVKTKPTPTDRDVRHLHWLKEKLGDRLVDAVVVTTGPAAYRRKDGIAVVPLALLG</sequence>
<reference evidence="3 4" key="1">
    <citation type="submission" date="2019-06" db="EMBL/GenBank/DDBJ databases">
        <title>Draft genome of C. phoceense Strain 272.</title>
        <authorList>
            <person name="Pacheco L.G.C."/>
            <person name="Barberis C.M."/>
            <person name="Almuzara M.N."/>
            <person name="Traglia G.M."/>
            <person name="Santos C.S."/>
            <person name="Rocha D.J.P.G."/>
            <person name="Aguiar E.R.G.R."/>
            <person name="Vay C.A."/>
        </authorList>
    </citation>
    <scope>NUCLEOTIDE SEQUENCE [LARGE SCALE GENOMIC DNA]</scope>
    <source>
        <strain evidence="3 4">272</strain>
    </source>
</reference>
<dbReference type="SUPFAM" id="SSF52540">
    <property type="entry name" value="P-loop containing nucleoside triphosphate hydrolases"/>
    <property type="match status" value="1"/>
</dbReference>
<protein>
    <submittedName>
        <fullName evidence="3">ATP-binding protein</fullName>
    </submittedName>
</protein>
<evidence type="ECO:0000313" key="3">
    <source>
        <dbReference type="EMBL" id="TQE43982.1"/>
    </source>
</evidence>
<feature type="domain" description="AAA" evidence="1">
    <location>
        <begin position="28"/>
        <end position="138"/>
    </location>
</feature>
<accession>A0A540R8E0</accession>
<dbReference type="PANTHER" id="PTHR43566">
    <property type="entry name" value="CONSERVED PROTEIN"/>
    <property type="match status" value="1"/>
</dbReference>
<dbReference type="InterPro" id="IPR025420">
    <property type="entry name" value="DUF4143"/>
</dbReference>
<gene>
    <name evidence="3" type="ORF">EJK80_03935</name>
</gene>
<organism evidence="3 4">
    <name type="scientific">Corynebacterium phoceense</name>
    <dbReference type="NCBI Taxonomy" id="1686286"/>
    <lineage>
        <taxon>Bacteria</taxon>
        <taxon>Bacillati</taxon>
        <taxon>Actinomycetota</taxon>
        <taxon>Actinomycetes</taxon>
        <taxon>Mycobacteriales</taxon>
        <taxon>Corynebacteriaceae</taxon>
        <taxon>Corynebacterium</taxon>
    </lineage>
</organism>
<keyword evidence="4" id="KW-1185">Reference proteome</keyword>
<dbReference type="GO" id="GO:0005524">
    <property type="term" value="F:ATP binding"/>
    <property type="evidence" value="ECO:0007669"/>
    <property type="project" value="UniProtKB-KW"/>
</dbReference>
<dbReference type="Pfam" id="PF13635">
    <property type="entry name" value="DUF4143"/>
    <property type="match status" value="1"/>
</dbReference>
<keyword evidence="3" id="KW-0547">Nucleotide-binding</keyword>
<name>A0A540R8E0_9CORY</name>
<evidence type="ECO:0000259" key="1">
    <source>
        <dbReference type="Pfam" id="PF13173"/>
    </source>
</evidence>
<proteinExistence type="predicted"/>
<dbReference type="InterPro" id="IPR027417">
    <property type="entry name" value="P-loop_NTPase"/>
</dbReference>
<evidence type="ECO:0000313" key="4">
    <source>
        <dbReference type="Proteomes" id="UP000318080"/>
    </source>
</evidence>
<comment type="caution">
    <text evidence="3">The sequence shown here is derived from an EMBL/GenBank/DDBJ whole genome shotgun (WGS) entry which is preliminary data.</text>
</comment>
<dbReference type="EMBL" id="VHIR01000004">
    <property type="protein sequence ID" value="TQE43982.1"/>
    <property type="molecule type" value="Genomic_DNA"/>
</dbReference>
<dbReference type="Pfam" id="PF13173">
    <property type="entry name" value="AAA_14"/>
    <property type="match status" value="1"/>
</dbReference>
<evidence type="ECO:0000259" key="2">
    <source>
        <dbReference type="Pfam" id="PF13635"/>
    </source>
</evidence>